<dbReference type="PANTHER" id="PTHR11365:SF23">
    <property type="entry name" value="HYPOTHETICAL 5-OXOPROLINASE (EUROFUNG)-RELATED"/>
    <property type="match status" value="1"/>
</dbReference>
<dbReference type="GO" id="GO:0006749">
    <property type="term" value="P:glutathione metabolic process"/>
    <property type="evidence" value="ECO:0007669"/>
    <property type="project" value="TreeGrafter"/>
</dbReference>
<dbReference type="GO" id="GO:0005829">
    <property type="term" value="C:cytosol"/>
    <property type="evidence" value="ECO:0007669"/>
    <property type="project" value="TreeGrafter"/>
</dbReference>
<evidence type="ECO:0000313" key="3">
    <source>
        <dbReference type="Proteomes" id="UP000501568"/>
    </source>
</evidence>
<accession>A0A6G6Y1H0</accession>
<organism evidence="2 3">
    <name type="scientific">Stakelama tenebrarum</name>
    <dbReference type="NCBI Taxonomy" id="2711215"/>
    <lineage>
        <taxon>Bacteria</taxon>
        <taxon>Pseudomonadati</taxon>
        <taxon>Pseudomonadota</taxon>
        <taxon>Alphaproteobacteria</taxon>
        <taxon>Sphingomonadales</taxon>
        <taxon>Sphingomonadaceae</taxon>
        <taxon>Stakelama</taxon>
    </lineage>
</organism>
<dbReference type="AlphaFoldDB" id="A0A6G6Y1H0"/>
<dbReference type="PANTHER" id="PTHR11365">
    <property type="entry name" value="5-OXOPROLINASE RELATED"/>
    <property type="match status" value="1"/>
</dbReference>
<name>A0A6G6Y1H0_9SPHN</name>
<dbReference type="InterPro" id="IPR003692">
    <property type="entry name" value="Hydantoinase_B"/>
</dbReference>
<proteinExistence type="predicted"/>
<dbReference type="Proteomes" id="UP000501568">
    <property type="component" value="Chromosome"/>
</dbReference>
<sequence length="551" mass="58007">MAPAFDPVTLEILWSRLIAVADESATTLLRTAFTPIIRESNDFATCLMTVDGEALAECSGGIPAFAGLLARAAQHILRKFPHEVWQEGDCVFTNDPWIATGHLPDVAMIAPIFFRGRLVGFSGTVAHTPDIGGRQGADNRELFEEGVCIPPLHLYRAGDRCEEMLALFLENVRQPDLLLGDLEAQVTANAVCRRRAVAFLEEAGLEDFEALARAIHGMSERAMRTAIASLPDGEYHSEIELDGFPDHPTRICCTVTIEGDAMTVDYAGSSKQNGRATNCTLNYTHAYSIYPLKCVLDPDTRRNEGSYRPIRVTAPEGSVLNAARPAAVNARHLSGHALSCALYQALAEILPDRVLADSGGAPALRAGIVGRSDAGDPFTMILFASAGMGASAHGDGLATTAFPTNSGAGSLEVLEAGAPVLFKRKQLRVDSGGAGKYRGGLGQVCEIENIASQTVYVTIIGEREKHPARGVLGGQPGACASASVGGLGAVSLKSRSPLKPGASVTFHFAGGGGFGDPAERDPAAVATDMRLGLVSEDAARRDYPQVAGGGA</sequence>
<protein>
    <submittedName>
        <fullName evidence="2">Hydantoinase B/oxoprolinase family protein</fullName>
    </submittedName>
</protein>
<evidence type="ECO:0000313" key="2">
    <source>
        <dbReference type="EMBL" id="QIG78772.1"/>
    </source>
</evidence>
<reference evidence="2 3" key="1">
    <citation type="submission" date="2020-02" db="EMBL/GenBank/DDBJ databases">
        <authorList>
            <person name="Zheng R.K."/>
            <person name="Sun C.M."/>
        </authorList>
    </citation>
    <scope>NUCLEOTIDE SEQUENCE [LARGE SCALE GENOMIC DNA]</scope>
    <source>
        <strain evidence="3">zrk23</strain>
    </source>
</reference>
<dbReference type="KEGG" id="spzr:G5C33_02510"/>
<feature type="domain" description="Hydantoinase B/oxoprolinase" evidence="1">
    <location>
        <begin position="6"/>
        <end position="517"/>
    </location>
</feature>
<evidence type="ECO:0000259" key="1">
    <source>
        <dbReference type="Pfam" id="PF02538"/>
    </source>
</evidence>
<dbReference type="Pfam" id="PF02538">
    <property type="entry name" value="Hydantoinase_B"/>
    <property type="match status" value="1"/>
</dbReference>
<dbReference type="GO" id="GO:0017168">
    <property type="term" value="F:5-oxoprolinase (ATP-hydrolyzing) activity"/>
    <property type="evidence" value="ECO:0007669"/>
    <property type="project" value="TreeGrafter"/>
</dbReference>
<gene>
    <name evidence="2" type="ORF">G5C33_02510</name>
</gene>
<dbReference type="InterPro" id="IPR045079">
    <property type="entry name" value="Oxoprolinase-like"/>
</dbReference>
<keyword evidence="3" id="KW-1185">Reference proteome</keyword>
<dbReference type="EMBL" id="CP049109">
    <property type="protein sequence ID" value="QIG78772.1"/>
    <property type="molecule type" value="Genomic_DNA"/>
</dbReference>
<dbReference type="RefSeq" id="WP_165325770.1">
    <property type="nucleotide sequence ID" value="NZ_CP049109.1"/>
</dbReference>